<evidence type="ECO:0000256" key="1">
    <source>
        <dbReference type="SAM" id="SignalP"/>
    </source>
</evidence>
<protein>
    <recommendedName>
        <fullName evidence="4">AA1-like domain-containing protein</fullName>
    </recommendedName>
</protein>
<keyword evidence="3" id="KW-1185">Reference proteome</keyword>
<feature type="signal peptide" evidence="1">
    <location>
        <begin position="1"/>
        <end position="15"/>
    </location>
</feature>
<name>A0A9W4UAJ3_9PLEO</name>
<feature type="chain" id="PRO_5040717489" description="AA1-like domain-containing protein" evidence="1">
    <location>
        <begin position="16"/>
        <end position="166"/>
    </location>
</feature>
<evidence type="ECO:0000313" key="2">
    <source>
        <dbReference type="EMBL" id="CAI6331833.1"/>
    </source>
</evidence>
<dbReference type="Proteomes" id="UP001152607">
    <property type="component" value="Unassembled WGS sequence"/>
</dbReference>
<dbReference type="OrthoDB" id="5226619at2759"/>
<comment type="caution">
    <text evidence="2">The sequence shown here is derived from an EMBL/GenBank/DDBJ whole genome shotgun (WGS) entry which is preliminary data.</text>
</comment>
<keyword evidence="1" id="KW-0732">Signal</keyword>
<gene>
    <name evidence="2" type="ORF">PDIGIT_LOCUS4862</name>
</gene>
<accession>A0A9W4UAJ3</accession>
<dbReference type="AlphaFoldDB" id="A0A9W4UAJ3"/>
<sequence>MQFIVPSLLLPLALAAPSLVSRDDANSTAPDASALTPWQITSLNTHSPSGRPGNDPHSTLNFSIADTASTAKCSAQWIQSEGVPSGEEQVCETESGEGSWSFEFIGDSGRASSFEMSVKLVDAEGKTFVAEGPFATGGALSGQCGGSGVCNWSLKDAPFEFQQSEQ</sequence>
<organism evidence="2 3">
    <name type="scientific">Periconia digitata</name>
    <dbReference type="NCBI Taxonomy" id="1303443"/>
    <lineage>
        <taxon>Eukaryota</taxon>
        <taxon>Fungi</taxon>
        <taxon>Dikarya</taxon>
        <taxon>Ascomycota</taxon>
        <taxon>Pezizomycotina</taxon>
        <taxon>Dothideomycetes</taxon>
        <taxon>Pleosporomycetidae</taxon>
        <taxon>Pleosporales</taxon>
        <taxon>Massarineae</taxon>
        <taxon>Periconiaceae</taxon>
        <taxon>Periconia</taxon>
    </lineage>
</organism>
<evidence type="ECO:0008006" key="4">
    <source>
        <dbReference type="Google" id="ProtNLM"/>
    </source>
</evidence>
<evidence type="ECO:0000313" key="3">
    <source>
        <dbReference type="Proteomes" id="UP001152607"/>
    </source>
</evidence>
<dbReference type="EMBL" id="CAOQHR010000003">
    <property type="protein sequence ID" value="CAI6331833.1"/>
    <property type="molecule type" value="Genomic_DNA"/>
</dbReference>
<proteinExistence type="predicted"/>
<reference evidence="2" key="1">
    <citation type="submission" date="2023-01" db="EMBL/GenBank/DDBJ databases">
        <authorList>
            <person name="Van Ghelder C."/>
            <person name="Rancurel C."/>
        </authorList>
    </citation>
    <scope>NUCLEOTIDE SEQUENCE</scope>
    <source>
        <strain evidence="2">CNCM I-4278</strain>
    </source>
</reference>